<evidence type="ECO:0000256" key="1">
    <source>
        <dbReference type="ARBA" id="ARBA00022723"/>
    </source>
</evidence>
<feature type="compositionally biased region" description="Low complexity" evidence="5">
    <location>
        <begin position="548"/>
        <end position="574"/>
    </location>
</feature>
<evidence type="ECO:0000256" key="4">
    <source>
        <dbReference type="PROSITE-ProRule" id="PRU00125"/>
    </source>
</evidence>
<feature type="region of interest" description="Disordered" evidence="5">
    <location>
        <begin position="337"/>
        <end position="460"/>
    </location>
</feature>
<feature type="domain" description="LIM zinc-binding" evidence="6">
    <location>
        <begin position="1019"/>
        <end position="1080"/>
    </location>
</feature>
<comment type="caution">
    <text evidence="7">The sequence shown here is derived from an EMBL/GenBank/DDBJ whole genome shotgun (WGS) entry which is preliminary data.</text>
</comment>
<feature type="compositionally biased region" description="Polar residues" evidence="5">
    <location>
        <begin position="224"/>
        <end position="239"/>
    </location>
</feature>
<dbReference type="GO" id="GO:2001046">
    <property type="term" value="P:positive regulation of integrin-mediated signaling pathway"/>
    <property type="evidence" value="ECO:0007669"/>
    <property type="project" value="TreeGrafter"/>
</dbReference>
<name>A0A9W9AZ13_9AGAR</name>
<dbReference type="GO" id="GO:0030695">
    <property type="term" value="F:GTPase regulator activity"/>
    <property type="evidence" value="ECO:0007669"/>
    <property type="project" value="UniProtKB-ARBA"/>
</dbReference>
<keyword evidence="1 4" id="KW-0479">Metal-binding</keyword>
<dbReference type="EMBL" id="JANVFS010000004">
    <property type="protein sequence ID" value="KAJ4492642.1"/>
    <property type="molecule type" value="Genomic_DNA"/>
</dbReference>
<feature type="compositionally biased region" description="Polar residues" evidence="5">
    <location>
        <begin position="290"/>
        <end position="319"/>
    </location>
</feature>
<evidence type="ECO:0000313" key="8">
    <source>
        <dbReference type="Proteomes" id="UP001150238"/>
    </source>
</evidence>
<dbReference type="GO" id="GO:0098609">
    <property type="term" value="P:cell-cell adhesion"/>
    <property type="evidence" value="ECO:0007669"/>
    <property type="project" value="TreeGrafter"/>
</dbReference>
<dbReference type="Proteomes" id="UP001150238">
    <property type="component" value="Unassembled WGS sequence"/>
</dbReference>
<feature type="compositionally biased region" description="Low complexity" evidence="5">
    <location>
        <begin position="615"/>
        <end position="629"/>
    </location>
</feature>
<evidence type="ECO:0000313" key="7">
    <source>
        <dbReference type="EMBL" id="KAJ4492642.1"/>
    </source>
</evidence>
<reference evidence="7" key="1">
    <citation type="submission" date="2022-08" db="EMBL/GenBank/DDBJ databases">
        <authorList>
            <consortium name="DOE Joint Genome Institute"/>
            <person name="Min B."/>
            <person name="Riley R."/>
            <person name="Sierra-Patev S."/>
            <person name="Naranjo-Ortiz M."/>
            <person name="Looney B."/>
            <person name="Konkel Z."/>
            <person name="Slot J.C."/>
            <person name="Sakamoto Y."/>
            <person name="Steenwyk J.L."/>
            <person name="Rokas A."/>
            <person name="Carro J."/>
            <person name="Camarero S."/>
            <person name="Ferreira P."/>
            <person name="Molpeceres G."/>
            <person name="Ruiz-Duenas F.J."/>
            <person name="Serrano A."/>
            <person name="Henrissat B."/>
            <person name="Drula E."/>
            <person name="Hughes K.W."/>
            <person name="Mata J.L."/>
            <person name="Ishikawa N.K."/>
            <person name="Vargas-Isla R."/>
            <person name="Ushijima S."/>
            <person name="Smith C.A."/>
            <person name="Ahrendt S."/>
            <person name="Andreopoulos W."/>
            <person name="He G."/>
            <person name="Labutti K."/>
            <person name="Lipzen A."/>
            <person name="Ng V."/>
            <person name="Sandor L."/>
            <person name="Barry K."/>
            <person name="Martinez A.T."/>
            <person name="Xiao Y."/>
            <person name="Gibbons J.G."/>
            <person name="Terashima K."/>
            <person name="Hibbett D.S."/>
            <person name="Grigoriev I.V."/>
        </authorList>
    </citation>
    <scope>NUCLEOTIDE SEQUENCE</scope>
    <source>
        <strain evidence="7">Sp2 HRB7682 ss15</strain>
    </source>
</reference>
<keyword evidence="2 4" id="KW-0862">Zinc</keyword>
<reference evidence="7" key="2">
    <citation type="journal article" date="2023" name="Proc. Natl. Acad. Sci. U.S.A.">
        <title>A global phylogenomic analysis of the shiitake genus Lentinula.</title>
        <authorList>
            <person name="Sierra-Patev S."/>
            <person name="Min B."/>
            <person name="Naranjo-Ortiz M."/>
            <person name="Looney B."/>
            <person name="Konkel Z."/>
            <person name="Slot J.C."/>
            <person name="Sakamoto Y."/>
            <person name="Steenwyk J.L."/>
            <person name="Rokas A."/>
            <person name="Carro J."/>
            <person name="Camarero S."/>
            <person name="Ferreira P."/>
            <person name="Molpeceres G."/>
            <person name="Ruiz-Duenas F.J."/>
            <person name="Serrano A."/>
            <person name="Henrissat B."/>
            <person name="Drula E."/>
            <person name="Hughes K.W."/>
            <person name="Mata J.L."/>
            <person name="Ishikawa N.K."/>
            <person name="Vargas-Isla R."/>
            <person name="Ushijima S."/>
            <person name="Smith C.A."/>
            <person name="Donoghue J."/>
            <person name="Ahrendt S."/>
            <person name="Andreopoulos W."/>
            <person name="He G."/>
            <person name="LaButti K."/>
            <person name="Lipzen A."/>
            <person name="Ng V."/>
            <person name="Riley R."/>
            <person name="Sandor L."/>
            <person name="Barry K."/>
            <person name="Martinez A.T."/>
            <person name="Xiao Y."/>
            <person name="Gibbons J.G."/>
            <person name="Terashima K."/>
            <person name="Grigoriev I.V."/>
            <person name="Hibbett D."/>
        </authorList>
    </citation>
    <scope>NUCLEOTIDE SEQUENCE</scope>
    <source>
        <strain evidence="7">Sp2 HRB7682 ss15</strain>
    </source>
</reference>
<feature type="compositionally biased region" description="Polar residues" evidence="5">
    <location>
        <begin position="575"/>
        <end position="584"/>
    </location>
</feature>
<organism evidence="7 8">
    <name type="scientific">Lentinula lateritia</name>
    <dbReference type="NCBI Taxonomy" id="40482"/>
    <lineage>
        <taxon>Eukaryota</taxon>
        <taxon>Fungi</taxon>
        <taxon>Dikarya</taxon>
        <taxon>Basidiomycota</taxon>
        <taxon>Agaricomycotina</taxon>
        <taxon>Agaricomycetes</taxon>
        <taxon>Agaricomycetidae</taxon>
        <taxon>Agaricales</taxon>
        <taxon>Marasmiineae</taxon>
        <taxon>Omphalotaceae</taxon>
        <taxon>Lentinula</taxon>
    </lineage>
</organism>
<feature type="compositionally biased region" description="Low complexity" evidence="5">
    <location>
        <begin position="275"/>
        <end position="289"/>
    </location>
</feature>
<feature type="compositionally biased region" description="Low complexity" evidence="5">
    <location>
        <begin position="55"/>
        <end position="66"/>
    </location>
</feature>
<feature type="compositionally biased region" description="Polar residues" evidence="5">
    <location>
        <begin position="134"/>
        <end position="147"/>
    </location>
</feature>
<dbReference type="CDD" id="cd08368">
    <property type="entry name" value="LIM"/>
    <property type="match status" value="3"/>
</dbReference>
<proteinExistence type="predicted"/>
<evidence type="ECO:0000256" key="5">
    <source>
        <dbReference type="SAM" id="MobiDB-lite"/>
    </source>
</evidence>
<gene>
    <name evidence="7" type="ORF">C8J55DRAFT_500860</name>
</gene>
<feature type="compositionally biased region" description="Polar residues" evidence="5">
    <location>
        <begin position="734"/>
        <end position="747"/>
    </location>
</feature>
<dbReference type="InterPro" id="IPR001781">
    <property type="entry name" value="Znf_LIM"/>
</dbReference>
<feature type="region of interest" description="Disordered" evidence="5">
    <location>
        <begin position="671"/>
        <end position="769"/>
    </location>
</feature>
<feature type="compositionally biased region" description="Low complexity" evidence="5">
    <location>
        <begin position="410"/>
        <end position="436"/>
    </location>
</feature>
<dbReference type="PANTHER" id="PTHR24210:SF0">
    <property type="entry name" value="LIM DOMAIN-CONTAINING PROTEIN"/>
    <property type="match status" value="1"/>
</dbReference>
<feature type="region of interest" description="Disordered" evidence="5">
    <location>
        <begin position="1"/>
        <end position="163"/>
    </location>
</feature>
<dbReference type="AlphaFoldDB" id="A0A9W9AZ13"/>
<feature type="compositionally biased region" description="Low complexity" evidence="5">
    <location>
        <begin position="212"/>
        <end position="222"/>
    </location>
</feature>
<feature type="compositionally biased region" description="Basic and acidic residues" evidence="5">
    <location>
        <begin position="679"/>
        <end position="695"/>
    </location>
</feature>
<dbReference type="InterPro" id="IPR017351">
    <property type="entry name" value="PINCH-1-4-like"/>
</dbReference>
<dbReference type="Gene3D" id="2.10.110.10">
    <property type="entry name" value="Cysteine Rich Protein"/>
    <property type="match status" value="3"/>
</dbReference>
<feature type="compositionally biased region" description="Polar residues" evidence="5">
    <location>
        <begin position="337"/>
        <end position="347"/>
    </location>
</feature>
<dbReference type="SMART" id="SM00132">
    <property type="entry name" value="LIM"/>
    <property type="match status" value="3"/>
</dbReference>
<feature type="compositionally biased region" description="Pro residues" evidence="5">
    <location>
        <begin position="381"/>
        <end position="396"/>
    </location>
</feature>
<dbReference type="PANTHER" id="PTHR24210">
    <property type="entry name" value="LIM DOMAIN-CONTAINING PROTEIN"/>
    <property type="match status" value="1"/>
</dbReference>
<accession>A0A9W9AZ13</accession>
<feature type="region of interest" description="Disordered" evidence="5">
    <location>
        <begin position="475"/>
        <end position="506"/>
    </location>
</feature>
<feature type="region of interest" description="Disordered" evidence="5">
    <location>
        <begin position="808"/>
        <end position="844"/>
    </location>
</feature>
<dbReference type="Pfam" id="PF00412">
    <property type="entry name" value="LIM"/>
    <property type="match status" value="2"/>
</dbReference>
<feature type="domain" description="LIM zinc-binding" evidence="6">
    <location>
        <begin position="852"/>
        <end position="916"/>
    </location>
</feature>
<dbReference type="PROSITE" id="PS00478">
    <property type="entry name" value="LIM_DOMAIN_1"/>
    <property type="match status" value="1"/>
</dbReference>
<feature type="compositionally biased region" description="Polar residues" evidence="5">
    <location>
        <begin position="1"/>
        <end position="14"/>
    </location>
</feature>
<dbReference type="GO" id="GO:0005737">
    <property type="term" value="C:cytoplasm"/>
    <property type="evidence" value="ECO:0007669"/>
    <property type="project" value="TreeGrafter"/>
</dbReference>
<evidence type="ECO:0000256" key="3">
    <source>
        <dbReference type="ARBA" id="ARBA00023038"/>
    </source>
</evidence>
<sequence length="1082" mass="117236">MHQQHPNYWQSQAHPNARYPSDHYPNQYPAQNVPKPSPVFRSQAELGFELPPVRPAQGQPQQRPMPRGAPPPPSQLQGRPRPQSMGYPQASANYAHVPSMHTNRVGGMPPQHARSSSASPTRKPLPSPSPASPIESTRPLTITQSSGFAPLSPNHAHSRDLSAFSRFNQERMASGAISPGTVRNVGPVKAFPNSYAPQQSQYQYKDPVTTMSSVSSFSAPPSQQMPSLQASNPVTINTPTRRRVSPPRFFGNSSISSSRNHSPEKANINTSATMTNSHSYNSPHPSHTHAPQTSTSQSRVATSSLQTAPQSNSTFSSIPSAAVRQQDAIFETKFSSTRSGFNATPGTETKFVPLWKRDKPINNIGGSSRETERGRSTTVPPTSPGRPLPQPTPNRFPAPYTVEEPDDDAANTSLESETTSSEVSGVSSASGISGNSQRSGASSGPGILDLRGSIPQPPSMDRAVVTTSAIPAHSMGFRSGARNIPQPPGMDRAGATTGAIHEGSTGSMTLRFAKMELDLMGSGSPWPQDLPPLPRGPGSGFSNSQSFSRPTSAHPPSSSPRHSHTQSQPQTHSSFATVKISNHSGPRGKAERTIPDYDLDEPPPRPASVSFSARSVSPAGSTASSTSGALERFKRNTQQPAQPQPQHASYPRLNDRPESIGHSIAYAGVKIESPSPLGGKEKMADVRKMENDSKSTSHSQPIPAITFENNDRRSQPNQSEVPRITFGDDENESPGIQITGQGTSTPRNIIGNDSDDSDDGNSNASPFGPLIRVSAENEGQQSTPNPPQIMFEVPGMGVDSQFGGPVIHVSDESDQGTPRRRGKDVTTAPHQGGPRALPAVRSGASQSGRGGLTCPACVRPIIGRVVGAMGMKWHPDCFRCTICNELLEFQSSYEGIGEDGIKRPYCHLDYHETFAPRCYHCKTAIVEERFISLNDTALGRRTYHEQHFFCAECGDPFLSPSSAAKHNHERDFGKSAGGELTFSGDGTFSYDDDEEDNVGFTVFKGHPYCEACHVRLRLPKCKRCKRPIRDHMEAVEALGGKWCWECFRCTNCDQPFEDPSYFERDRKPYCENCFSVMIRNEI</sequence>
<dbReference type="GO" id="GO:0045216">
    <property type="term" value="P:cell-cell junction organization"/>
    <property type="evidence" value="ECO:0007669"/>
    <property type="project" value="TreeGrafter"/>
</dbReference>
<feature type="region of interest" description="Disordered" evidence="5">
    <location>
        <begin position="520"/>
        <end position="658"/>
    </location>
</feature>
<feature type="region of interest" description="Disordered" evidence="5">
    <location>
        <begin position="211"/>
        <end position="319"/>
    </location>
</feature>
<dbReference type="GO" id="GO:0046872">
    <property type="term" value="F:metal ion binding"/>
    <property type="evidence" value="ECO:0007669"/>
    <property type="project" value="UniProtKB-KW"/>
</dbReference>
<dbReference type="GO" id="GO:1900026">
    <property type="term" value="P:positive regulation of substrate adhesion-dependent cell spreading"/>
    <property type="evidence" value="ECO:0007669"/>
    <property type="project" value="TreeGrafter"/>
</dbReference>
<evidence type="ECO:0000259" key="6">
    <source>
        <dbReference type="PROSITE" id="PS50023"/>
    </source>
</evidence>
<protein>
    <recommendedName>
        <fullName evidence="6">LIM zinc-binding domain-containing protein</fullName>
    </recommendedName>
</protein>
<keyword evidence="3 4" id="KW-0440">LIM domain</keyword>
<evidence type="ECO:0000256" key="2">
    <source>
        <dbReference type="ARBA" id="ARBA00022833"/>
    </source>
</evidence>
<dbReference type="PROSITE" id="PS50023">
    <property type="entry name" value="LIM_DOMAIN_2"/>
    <property type="match status" value="2"/>
</dbReference>
<dbReference type="SUPFAM" id="SSF57716">
    <property type="entry name" value="Glucocorticoid receptor-like (DNA-binding domain)"/>
    <property type="match status" value="4"/>
</dbReference>